<feature type="transmembrane region" description="Helical" evidence="23">
    <location>
        <begin position="200"/>
        <end position="216"/>
    </location>
</feature>
<proteinExistence type="inferred from homology"/>
<organism evidence="24 25">
    <name type="scientific">Mogibacterium timidum ATCC 33093</name>
    <dbReference type="NCBI Taxonomy" id="1401079"/>
    <lineage>
        <taxon>Bacteria</taxon>
        <taxon>Bacillati</taxon>
        <taxon>Bacillota</taxon>
        <taxon>Clostridia</taxon>
        <taxon>Peptostreptococcales</taxon>
        <taxon>Anaerovoracaceae</taxon>
        <taxon>Mogibacterium</taxon>
    </lineage>
</organism>
<name>X8IR58_9FIRM</name>
<dbReference type="GO" id="GO:0071555">
    <property type="term" value="P:cell wall organization"/>
    <property type="evidence" value="ECO:0007669"/>
    <property type="project" value="UniProtKB-KW"/>
</dbReference>
<dbReference type="GO" id="GO:0015648">
    <property type="term" value="F:lipid-linked peptidoglycan transporter activity"/>
    <property type="evidence" value="ECO:0007669"/>
    <property type="project" value="TreeGrafter"/>
</dbReference>
<feature type="transmembrane region" description="Helical" evidence="23">
    <location>
        <begin position="302"/>
        <end position="328"/>
    </location>
</feature>
<evidence type="ECO:0000256" key="3">
    <source>
        <dbReference type="ARBA" id="ARBA00022475"/>
    </source>
</evidence>
<evidence type="ECO:0000256" key="16">
    <source>
        <dbReference type="ARBA" id="ARBA00038053"/>
    </source>
</evidence>
<dbReference type="GO" id="GO:0008955">
    <property type="term" value="F:peptidoglycan glycosyltransferase activity"/>
    <property type="evidence" value="ECO:0007669"/>
    <property type="project" value="UniProtKB-EC"/>
</dbReference>
<evidence type="ECO:0000256" key="17">
    <source>
        <dbReference type="ARBA" id="ARBA00041185"/>
    </source>
</evidence>
<feature type="transmembrane region" description="Helical" evidence="23">
    <location>
        <begin position="223"/>
        <end position="242"/>
    </location>
</feature>
<evidence type="ECO:0000256" key="2">
    <source>
        <dbReference type="ARBA" id="ARBA00004752"/>
    </source>
</evidence>
<keyword evidence="3" id="KW-1003">Cell membrane</keyword>
<evidence type="ECO:0000256" key="22">
    <source>
        <dbReference type="SAM" id="MobiDB-lite"/>
    </source>
</evidence>
<evidence type="ECO:0000256" key="14">
    <source>
        <dbReference type="ARBA" id="ARBA00032370"/>
    </source>
</evidence>
<dbReference type="PANTHER" id="PTHR30474">
    <property type="entry name" value="CELL CYCLE PROTEIN"/>
    <property type="match status" value="1"/>
</dbReference>
<dbReference type="Proteomes" id="UP000022645">
    <property type="component" value="Unassembled WGS sequence"/>
</dbReference>
<evidence type="ECO:0000256" key="11">
    <source>
        <dbReference type="ARBA" id="ARBA00023136"/>
    </source>
</evidence>
<dbReference type="GO" id="GO:0051301">
    <property type="term" value="P:cell division"/>
    <property type="evidence" value="ECO:0007669"/>
    <property type="project" value="UniProtKB-KW"/>
</dbReference>
<keyword evidence="5" id="KW-0328">Glycosyltransferase</keyword>
<dbReference type="PANTHER" id="PTHR30474:SF2">
    <property type="entry name" value="PEPTIDOGLYCAN GLYCOSYLTRANSFERASE FTSW-RELATED"/>
    <property type="match status" value="1"/>
</dbReference>
<evidence type="ECO:0000256" key="21">
    <source>
        <dbReference type="ARBA" id="ARBA00049966"/>
    </source>
</evidence>
<evidence type="ECO:0000256" key="9">
    <source>
        <dbReference type="ARBA" id="ARBA00022984"/>
    </source>
</evidence>
<keyword evidence="4 24" id="KW-0132">Cell division</keyword>
<dbReference type="GO" id="GO:0005886">
    <property type="term" value="C:plasma membrane"/>
    <property type="evidence" value="ECO:0007669"/>
    <property type="project" value="UniProtKB-SubCell"/>
</dbReference>
<comment type="caution">
    <text evidence="24">The sequence shown here is derived from an EMBL/GenBank/DDBJ whole genome shotgun (WGS) entry which is preliminary data.</text>
</comment>
<keyword evidence="13" id="KW-0961">Cell wall biogenesis/degradation</keyword>
<evidence type="ECO:0000256" key="10">
    <source>
        <dbReference type="ARBA" id="ARBA00022989"/>
    </source>
</evidence>
<reference evidence="24 25" key="1">
    <citation type="submission" date="2014-01" db="EMBL/GenBank/DDBJ databases">
        <authorList>
            <person name="Durkin A.S."/>
            <person name="McCorrison J."/>
            <person name="Torralba M."/>
            <person name="Gillis M."/>
            <person name="Haft D.H."/>
            <person name="Methe B."/>
            <person name="Sutton G."/>
            <person name="Nelson K.E."/>
        </authorList>
    </citation>
    <scope>NUCLEOTIDE SEQUENCE [LARGE SCALE GENOMIC DNA]</scope>
    <source>
        <strain evidence="24 25">ATCC 33093</strain>
    </source>
</reference>
<keyword evidence="6" id="KW-0808">Transferase</keyword>
<keyword evidence="7 23" id="KW-0812">Transmembrane</keyword>
<feature type="transmembrane region" description="Helical" evidence="23">
    <location>
        <begin position="115"/>
        <end position="137"/>
    </location>
</feature>
<sequence>MKKPTSIEKKRTNKKADKESGAKRGRLSAGRGFFSSALTSLYTDSDFVILLLVAVLTTFGVVMVFSAGYYSTLAKSTDPYYFLKRQLAFAFTGFIILLVVSKIDYHSYSKYYKQIAVVSLILLLLLFTPLGVTVNFARRWIFIGPIRITPSEISKLAMIIFTATYLSENPKRAKQGLTGMSLILGMMAVHAALIIKQPNLSTAIVIVAIMIGILFVGGLAWRYIFFAFGGLAAGMVSILLFFRHTHWYSRLTNWMDPFKDAQGEGYQVSQSIIALGNGGFKGLGLGKSISKNLYLPEPQNDFILAIIGEELGFIGVFIMMGIYLYLIWRCILVSSKAKDKLGLFMASGISIMLGLQVVVNVAVVTASMPATGITLPFVSYGGTSLWVFMAAMGIMLNISKQGRAK</sequence>
<keyword evidence="11 23" id="KW-0472">Membrane</keyword>
<feature type="transmembrane region" description="Helical" evidence="23">
    <location>
        <begin position="47"/>
        <end position="70"/>
    </location>
</feature>
<keyword evidence="8" id="KW-0133">Cell shape</keyword>
<keyword evidence="9" id="KW-0573">Peptidoglycan synthesis</keyword>
<dbReference type="RefSeq" id="WP_051426922.1">
    <property type="nucleotide sequence ID" value="NZ_JALU01000016.1"/>
</dbReference>
<evidence type="ECO:0000256" key="5">
    <source>
        <dbReference type="ARBA" id="ARBA00022676"/>
    </source>
</evidence>
<dbReference type="NCBIfam" id="TIGR02614">
    <property type="entry name" value="ftsW"/>
    <property type="match status" value="1"/>
</dbReference>
<feature type="transmembrane region" description="Helical" evidence="23">
    <location>
        <begin position="340"/>
        <end position="365"/>
    </location>
</feature>
<dbReference type="InterPro" id="IPR013437">
    <property type="entry name" value="FtsW"/>
</dbReference>
<dbReference type="EC" id="2.4.99.28" evidence="19"/>
<evidence type="ECO:0000313" key="25">
    <source>
        <dbReference type="Proteomes" id="UP000022645"/>
    </source>
</evidence>
<evidence type="ECO:0000256" key="19">
    <source>
        <dbReference type="ARBA" id="ARBA00044770"/>
    </source>
</evidence>
<feature type="region of interest" description="Disordered" evidence="22">
    <location>
        <begin position="1"/>
        <end position="23"/>
    </location>
</feature>
<evidence type="ECO:0000256" key="18">
    <source>
        <dbReference type="ARBA" id="ARBA00041418"/>
    </source>
</evidence>
<dbReference type="PATRIC" id="fig|1401079.3.peg.760"/>
<feature type="compositionally biased region" description="Basic and acidic residues" evidence="22">
    <location>
        <begin position="1"/>
        <end position="22"/>
    </location>
</feature>
<comment type="similarity">
    <text evidence="16">Belongs to the SEDS family. FtsW subfamily.</text>
</comment>
<comment type="pathway">
    <text evidence="2">Cell wall biogenesis; peptidoglycan biosynthesis.</text>
</comment>
<keyword evidence="12" id="KW-0131">Cell cycle</keyword>
<comment type="catalytic activity">
    <reaction evidence="20">
        <text>[GlcNAc-(1-&gt;4)-Mur2Ac(oyl-L-Ala-gamma-D-Glu-L-Lys-D-Ala-D-Ala)](n)-di-trans,octa-cis-undecaprenyl diphosphate + beta-D-GlcNAc-(1-&gt;4)-Mur2Ac(oyl-L-Ala-gamma-D-Glu-L-Lys-D-Ala-D-Ala)-di-trans,octa-cis-undecaprenyl diphosphate = [GlcNAc-(1-&gt;4)-Mur2Ac(oyl-L-Ala-gamma-D-Glu-L-Lys-D-Ala-D-Ala)](n+1)-di-trans,octa-cis-undecaprenyl diphosphate + di-trans,octa-cis-undecaprenyl diphosphate + H(+)</text>
        <dbReference type="Rhea" id="RHEA:23708"/>
        <dbReference type="Rhea" id="RHEA-COMP:9602"/>
        <dbReference type="Rhea" id="RHEA-COMP:9603"/>
        <dbReference type="ChEBI" id="CHEBI:15378"/>
        <dbReference type="ChEBI" id="CHEBI:58405"/>
        <dbReference type="ChEBI" id="CHEBI:60033"/>
        <dbReference type="ChEBI" id="CHEBI:78435"/>
        <dbReference type="EC" id="2.4.99.28"/>
    </reaction>
</comment>
<evidence type="ECO:0000256" key="15">
    <source>
        <dbReference type="ARBA" id="ARBA00033270"/>
    </source>
</evidence>
<gene>
    <name evidence="24" type="primary">ftsW</name>
    <name evidence="24" type="ORF">HMPREF0581_1061</name>
</gene>
<protein>
    <recommendedName>
        <fullName evidence="17">Probable peptidoglycan glycosyltransferase FtsW</fullName>
        <ecNumber evidence="19">2.4.99.28</ecNumber>
    </recommendedName>
    <alternativeName>
        <fullName evidence="18">Cell division protein FtsW</fullName>
    </alternativeName>
    <alternativeName>
        <fullName evidence="15">Cell wall polymerase</fullName>
    </alternativeName>
    <alternativeName>
        <fullName evidence="14">Peptidoglycan polymerase</fullName>
    </alternativeName>
</protein>
<keyword evidence="10 23" id="KW-1133">Transmembrane helix</keyword>
<evidence type="ECO:0000256" key="4">
    <source>
        <dbReference type="ARBA" id="ARBA00022618"/>
    </source>
</evidence>
<dbReference type="Pfam" id="PF01098">
    <property type="entry name" value="FTSW_RODA_SPOVE"/>
    <property type="match status" value="1"/>
</dbReference>
<evidence type="ECO:0000256" key="13">
    <source>
        <dbReference type="ARBA" id="ARBA00023316"/>
    </source>
</evidence>
<evidence type="ECO:0000256" key="7">
    <source>
        <dbReference type="ARBA" id="ARBA00022692"/>
    </source>
</evidence>
<evidence type="ECO:0000256" key="20">
    <source>
        <dbReference type="ARBA" id="ARBA00049902"/>
    </source>
</evidence>
<evidence type="ECO:0000256" key="8">
    <source>
        <dbReference type="ARBA" id="ARBA00022960"/>
    </source>
</evidence>
<evidence type="ECO:0000256" key="12">
    <source>
        <dbReference type="ARBA" id="ARBA00023306"/>
    </source>
</evidence>
<feature type="transmembrane region" description="Helical" evidence="23">
    <location>
        <begin position="82"/>
        <end position="103"/>
    </location>
</feature>
<dbReference type="InterPro" id="IPR001182">
    <property type="entry name" value="FtsW/RodA"/>
</dbReference>
<evidence type="ECO:0000313" key="24">
    <source>
        <dbReference type="EMBL" id="EUC52583.1"/>
    </source>
</evidence>
<feature type="transmembrane region" description="Helical" evidence="23">
    <location>
        <begin position="377"/>
        <end position="398"/>
    </location>
</feature>
<dbReference type="GO" id="GO:0032153">
    <property type="term" value="C:cell division site"/>
    <property type="evidence" value="ECO:0007669"/>
    <property type="project" value="TreeGrafter"/>
</dbReference>
<feature type="transmembrane region" description="Helical" evidence="23">
    <location>
        <begin position="176"/>
        <end position="194"/>
    </location>
</feature>
<dbReference type="AlphaFoldDB" id="X8IR58"/>
<dbReference type="GO" id="GO:0009252">
    <property type="term" value="P:peptidoglycan biosynthetic process"/>
    <property type="evidence" value="ECO:0007669"/>
    <property type="project" value="UniProtKB-KW"/>
</dbReference>
<dbReference type="EMBL" id="JALU01000016">
    <property type="protein sequence ID" value="EUC52583.1"/>
    <property type="molecule type" value="Genomic_DNA"/>
</dbReference>
<evidence type="ECO:0000256" key="1">
    <source>
        <dbReference type="ARBA" id="ARBA00004651"/>
    </source>
</evidence>
<comment type="subcellular location">
    <subcellularLocation>
        <location evidence="1">Cell membrane</location>
        <topology evidence="1">Multi-pass membrane protein</topology>
    </subcellularLocation>
</comment>
<dbReference type="GO" id="GO:0008360">
    <property type="term" value="P:regulation of cell shape"/>
    <property type="evidence" value="ECO:0007669"/>
    <property type="project" value="UniProtKB-KW"/>
</dbReference>
<evidence type="ECO:0000256" key="23">
    <source>
        <dbReference type="SAM" id="Phobius"/>
    </source>
</evidence>
<evidence type="ECO:0000256" key="6">
    <source>
        <dbReference type="ARBA" id="ARBA00022679"/>
    </source>
</evidence>
<comment type="function">
    <text evidence="21">Peptidoglycan polymerase that is essential for cell division.</text>
</comment>
<accession>X8IR58</accession>